<comment type="catalytic activity">
    <reaction evidence="10">
        <text>[protein]-C-terminal L-amino acid-glycyl-phosphatidylethanolamide + H2O = [protein]-C-terminal L-amino acid-glycine + a 1,2-diacyl-sn-glycero-3-phosphoethanolamine</text>
        <dbReference type="Rhea" id="RHEA:67548"/>
        <dbReference type="Rhea" id="RHEA-COMP:17323"/>
        <dbReference type="Rhea" id="RHEA-COMP:17324"/>
        <dbReference type="ChEBI" id="CHEBI:15377"/>
        <dbReference type="ChEBI" id="CHEBI:64612"/>
        <dbReference type="ChEBI" id="CHEBI:172940"/>
        <dbReference type="ChEBI" id="CHEBI:172941"/>
    </reaction>
    <physiologicalReaction direction="left-to-right" evidence="10">
        <dbReference type="Rhea" id="RHEA:67549"/>
    </physiologicalReaction>
</comment>
<dbReference type="AlphaFoldDB" id="A0ABD6EKN4"/>
<evidence type="ECO:0000256" key="2">
    <source>
        <dbReference type="ARBA" id="ARBA00010958"/>
    </source>
</evidence>
<comment type="subcellular location">
    <subcellularLocation>
        <location evidence="1 11">Cytoplasm</location>
    </subcellularLocation>
</comment>
<gene>
    <name evidence="14" type="ORF">AB6A40_004608</name>
</gene>
<evidence type="ECO:0000259" key="13">
    <source>
        <dbReference type="Pfam" id="PF03416"/>
    </source>
</evidence>
<comment type="similarity">
    <text evidence="2 11">Belongs to the peptidase C54 family.</text>
</comment>
<dbReference type="PANTHER" id="PTHR22624:SF52">
    <property type="entry name" value="CYSTEINE PROTEASE"/>
    <property type="match status" value="1"/>
</dbReference>
<keyword evidence="9 11" id="KW-0072">Autophagy</keyword>
<dbReference type="GO" id="GO:0006914">
    <property type="term" value="P:autophagy"/>
    <property type="evidence" value="ECO:0007669"/>
    <property type="project" value="UniProtKB-KW"/>
</dbReference>
<dbReference type="GO" id="GO:0005737">
    <property type="term" value="C:cytoplasm"/>
    <property type="evidence" value="ECO:0007669"/>
    <property type="project" value="UniProtKB-SubCell"/>
</dbReference>
<dbReference type="GO" id="GO:0008234">
    <property type="term" value="F:cysteine-type peptidase activity"/>
    <property type="evidence" value="ECO:0007669"/>
    <property type="project" value="UniProtKB-KW"/>
</dbReference>
<dbReference type="InterPro" id="IPR038765">
    <property type="entry name" value="Papain-like_cys_pep_sf"/>
</dbReference>
<dbReference type="InterPro" id="IPR005078">
    <property type="entry name" value="Peptidase_C54"/>
</dbReference>
<dbReference type="Pfam" id="PF03416">
    <property type="entry name" value="Peptidase_C54"/>
    <property type="match status" value="1"/>
</dbReference>
<dbReference type="GO" id="GO:0015031">
    <property type="term" value="P:protein transport"/>
    <property type="evidence" value="ECO:0007669"/>
    <property type="project" value="UniProtKB-KW"/>
</dbReference>
<keyword evidence="3" id="KW-0813">Transport</keyword>
<keyword evidence="8 11" id="KW-0653">Protein transport</keyword>
<dbReference type="GO" id="GO:0006508">
    <property type="term" value="P:proteolysis"/>
    <property type="evidence" value="ECO:0007669"/>
    <property type="project" value="UniProtKB-KW"/>
</dbReference>
<sequence>MSLFKWLGYQQNEEESSSSALSSVQDSDGKRVKRDNNQTLSTTTSVISRMSQSISGMLGGMSKTRSMSSDSSESEKPSGSNQKSLSQKLNNTWLMLKYQNWNSKSVPTYDRDCPVWLLGLFYAFNQSDLDDDSIFRAFLLDYYSRIWLTYRTSLSPFKGSSKTSDCGWGCMLRSCQMMVAQALTLIHLGREWRFHGTREVDRKFNGPNHFDIISVFGDDSNAQLGIHRLIEIANREVGKAAGSWYSPSRSIVLMREALSESSNKVTADLHLYSVTDGLVVRSEVAEISQNFRFPVLLVVCLRLGRNNINKCYYHHLLTLLSLKNSVGIIGGRPKHSLYFIGAYGTKSLIHLDPHVAHTAVDREKIAQSWREYHCADLSRVSLDEVDPSCAAGLLIRSEKEFDSTIRTLNLNQVIDVDAGEDGQKRTSDPVFSCIPFRSPDYEGCAVTGDLSLQAEVAKQGFELL</sequence>
<evidence type="ECO:0000256" key="3">
    <source>
        <dbReference type="ARBA" id="ARBA00022448"/>
    </source>
</evidence>
<dbReference type="EMBL" id="JBGFUD010002701">
    <property type="protein sequence ID" value="MFH4977899.1"/>
    <property type="molecule type" value="Genomic_DNA"/>
</dbReference>
<organism evidence="14 15">
    <name type="scientific">Gnathostoma spinigerum</name>
    <dbReference type="NCBI Taxonomy" id="75299"/>
    <lineage>
        <taxon>Eukaryota</taxon>
        <taxon>Metazoa</taxon>
        <taxon>Ecdysozoa</taxon>
        <taxon>Nematoda</taxon>
        <taxon>Chromadorea</taxon>
        <taxon>Rhabditida</taxon>
        <taxon>Spirurina</taxon>
        <taxon>Gnathostomatomorpha</taxon>
        <taxon>Gnathostomatoidea</taxon>
        <taxon>Gnathostomatidae</taxon>
        <taxon>Gnathostoma</taxon>
    </lineage>
</organism>
<feature type="region of interest" description="Disordered" evidence="12">
    <location>
        <begin position="7"/>
        <end position="45"/>
    </location>
</feature>
<dbReference type="PANTHER" id="PTHR22624">
    <property type="entry name" value="CYSTEINE PROTEASE ATG4"/>
    <property type="match status" value="1"/>
</dbReference>
<proteinExistence type="inferred from homology"/>
<dbReference type="EC" id="3.4.22.-" evidence="11"/>
<keyword evidence="7" id="KW-0788">Thiol protease</keyword>
<evidence type="ECO:0000256" key="12">
    <source>
        <dbReference type="SAM" id="MobiDB-lite"/>
    </source>
</evidence>
<evidence type="ECO:0000256" key="6">
    <source>
        <dbReference type="ARBA" id="ARBA00022801"/>
    </source>
</evidence>
<comment type="caution">
    <text evidence="14">The sequence shown here is derived from an EMBL/GenBank/DDBJ whole genome shotgun (WGS) entry which is preliminary data.</text>
</comment>
<evidence type="ECO:0000256" key="10">
    <source>
        <dbReference type="ARBA" id="ARBA00029362"/>
    </source>
</evidence>
<reference evidence="14 15" key="1">
    <citation type="submission" date="2024-08" db="EMBL/GenBank/DDBJ databases">
        <title>Gnathostoma spinigerum genome.</title>
        <authorList>
            <person name="Gonzalez-Bertolin B."/>
            <person name="Monzon S."/>
            <person name="Zaballos A."/>
            <person name="Jimenez P."/>
            <person name="Dekumyoy P."/>
            <person name="Varona S."/>
            <person name="Cuesta I."/>
            <person name="Sumanam S."/>
            <person name="Adisakwattana P."/>
            <person name="Gasser R.B."/>
            <person name="Hernandez-Gonzalez A."/>
            <person name="Young N.D."/>
            <person name="Perteguer M.J."/>
        </authorList>
    </citation>
    <scope>NUCLEOTIDE SEQUENCE [LARGE SCALE GENOMIC DNA]</scope>
    <source>
        <strain evidence="14">AL3</strain>
        <tissue evidence="14">Liver</tissue>
    </source>
</reference>
<name>A0ABD6EKN4_9BILA</name>
<evidence type="ECO:0000256" key="4">
    <source>
        <dbReference type="ARBA" id="ARBA00022490"/>
    </source>
</evidence>
<feature type="compositionally biased region" description="Low complexity" evidence="12">
    <location>
        <begin position="60"/>
        <end position="71"/>
    </location>
</feature>
<feature type="domain" description="Peptidase C54 catalytic" evidence="13">
    <location>
        <begin position="137"/>
        <end position="405"/>
    </location>
</feature>
<keyword evidence="5 11" id="KW-0645">Protease</keyword>
<evidence type="ECO:0000313" key="15">
    <source>
        <dbReference type="Proteomes" id="UP001608902"/>
    </source>
</evidence>
<evidence type="ECO:0000256" key="5">
    <source>
        <dbReference type="ARBA" id="ARBA00022670"/>
    </source>
</evidence>
<evidence type="ECO:0000256" key="7">
    <source>
        <dbReference type="ARBA" id="ARBA00022807"/>
    </source>
</evidence>
<keyword evidence="15" id="KW-1185">Reference proteome</keyword>
<feature type="compositionally biased region" description="Basic and acidic residues" evidence="12">
    <location>
        <begin position="27"/>
        <end position="36"/>
    </location>
</feature>
<evidence type="ECO:0000256" key="11">
    <source>
        <dbReference type="RuleBase" id="RU363115"/>
    </source>
</evidence>
<accession>A0ABD6EKN4</accession>
<evidence type="ECO:0000256" key="9">
    <source>
        <dbReference type="ARBA" id="ARBA00023006"/>
    </source>
</evidence>
<dbReference type="Proteomes" id="UP001608902">
    <property type="component" value="Unassembled WGS sequence"/>
</dbReference>
<evidence type="ECO:0000313" key="14">
    <source>
        <dbReference type="EMBL" id="MFH4977899.1"/>
    </source>
</evidence>
<dbReference type="SUPFAM" id="SSF54001">
    <property type="entry name" value="Cysteine proteinases"/>
    <property type="match status" value="1"/>
</dbReference>
<evidence type="ECO:0000256" key="1">
    <source>
        <dbReference type="ARBA" id="ARBA00004496"/>
    </source>
</evidence>
<dbReference type="InterPro" id="IPR046792">
    <property type="entry name" value="Peptidase_C54_cat"/>
</dbReference>
<feature type="region of interest" description="Disordered" evidence="12">
    <location>
        <begin position="59"/>
        <end position="85"/>
    </location>
</feature>
<protein>
    <recommendedName>
        <fullName evidence="11">Cysteine protease</fullName>
        <ecNumber evidence="11">3.4.22.-</ecNumber>
    </recommendedName>
</protein>
<keyword evidence="4 11" id="KW-0963">Cytoplasm</keyword>
<evidence type="ECO:0000256" key="8">
    <source>
        <dbReference type="ARBA" id="ARBA00022927"/>
    </source>
</evidence>
<keyword evidence="6 11" id="KW-0378">Hydrolase</keyword>
<comment type="function">
    <text evidence="11">Cysteine protease that plays a key role in autophagy by mediating both proteolytic activation and delipidation of ATG8 family proteins.</text>
</comment>